<proteinExistence type="inferred from homology"/>
<evidence type="ECO:0000313" key="8">
    <source>
        <dbReference type="Proteomes" id="UP001595817"/>
    </source>
</evidence>
<dbReference type="RefSeq" id="WP_378151230.1">
    <property type="nucleotide sequence ID" value="NZ_JBHSEC010000001.1"/>
</dbReference>
<gene>
    <name evidence="7" type="ORF">ACFOZY_00835</name>
</gene>
<evidence type="ECO:0000256" key="3">
    <source>
        <dbReference type="ARBA" id="ARBA00022692"/>
    </source>
</evidence>
<keyword evidence="4 6" id="KW-1133">Transmembrane helix</keyword>
<organism evidence="7 8">
    <name type="scientific">Chungangia koreensis</name>
    <dbReference type="NCBI Taxonomy" id="752657"/>
    <lineage>
        <taxon>Bacteria</taxon>
        <taxon>Bacillati</taxon>
        <taxon>Bacillota</taxon>
        <taxon>Bacilli</taxon>
        <taxon>Lactobacillales</taxon>
        <taxon>Chungangia</taxon>
    </lineage>
</organism>
<dbReference type="PANTHER" id="PTHR23291:SF50">
    <property type="entry name" value="PROTEIN LIFEGUARD 4"/>
    <property type="match status" value="1"/>
</dbReference>
<keyword evidence="3 6" id="KW-0812">Transmembrane</keyword>
<comment type="similarity">
    <text evidence="2 6">Belongs to the BI1 family.</text>
</comment>
<dbReference type="CDD" id="cd10432">
    <property type="entry name" value="BI-1-like_bacterial"/>
    <property type="match status" value="1"/>
</dbReference>
<dbReference type="EMBL" id="JBHSEC010000001">
    <property type="protein sequence ID" value="MFC4408971.1"/>
    <property type="molecule type" value="Genomic_DNA"/>
</dbReference>
<keyword evidence="8" id="KW-1185">Reference proteome</keyword>
<sequence length="216" mass="24290">MYPEHAYTRTASHDALKKVLSFFSVLWLLSGIGVILGQFVPYSIMMPLMVVEFVLIIAMIFVRRAKRAGKGLAVTFALISGITLYPALTYYVGSMGGEIVLATFISTAVIFAAYGLIGYRMNKNLVGWSSYLFIAVIALAVIMLLGFFIPFSSTLSLVISMGAVLLFSLYTVYDFNQIRHQYIEDEDIPFIAIGLYLDFINLFLHLLRIINYFNRN</sequence>
<evidence type="ECO:0000313" key="7">
    <source>
        <dbReference type="EMBL" id="MFC4408971.1"/>
    </source>
</evidence>
<name>A0ABV8WZQ6_9LACT</name>
<dbReference type="Pfam" id="PF01027">
    <property type="entry name" value="Bax1-I"/>
    <property type="match status" value="1"/>
</dbReference>
<feature type="transmembrane region" description="Helical" evidence="6">
    <location>
        <begin position="74"/>
        <end position="93"/>
    </location>
</feature>
<dbReference type="PANTHER" id="PTHR23291">
    <property type="entry name" value="BAX INHIBITOR-RELATED"/>
    <property type="match status" value="1"/>
</dbReference>
<accession>A0ABV8WZQ6</accession>
<dbReference type="Proteomes" id="UP001595817">
    <property type="component" value="Unassembled WGS sequence"/>
</dbReference>
<dbReference type="InterPro" id="IPR006214">
    <property type="entry name" value="Bax_inhibitor_1-related"/>
</dbReference>
<evidence type="ECO:0000256" key="6">
    <source>
        <dbReference type="RuleBase" id="RU004379"/>
    </source>
</evidence>
<feature type="transmembrane region" description="Helical" evidence="6">
    <location>
        <begin position="155"/>
        <end position="176"/>
    </location>
</feature>
<evidence type="ECO:0000256" key="5">
    <source>
        <dbReference type="ARBA" id="ARBA00023136"/>
    </source>
</evidence>
<feature type="transmembrane region" description="Helical" evidence="6">
    <location>
        <begin position="131"/>
        <end position="149"/>
    </location>
</feature>
<feature type="transmembrane region" description="Helical" evidence="6">
    <location>
        <begin position="19"/>
        <end position="36"/>
    </location>
</feature>
<reference evidence="8" key="1">
    <citation type="journal article" date="2019" name="Int. J. Syst. Evol. Microbiol.">
        <title>The Global Catalogue of Microorganisms (GCM) 10K type strain sequencing project: providing services to taxonomists for standard genome sequencing and annotation.</title>
        <authorList>
            <consortium name="The Broad Institute Genomics Platform"/>
            <consortium name="The Broad Institute Genome Sequencing Center for Infectious Disease"/>
            <person name="Wu L."/>
            <person name="Ma J."/>
        </authorList>
    </citation>
    <scope>NUCLEOTIDE SEQUENCE [LARGE SCALE GENOMIC DNA]</scope>
    <source>
        <strain evidence="8">CCUG 59778</strain>
    </source>
</reference>
<keyword evidence="5 6" id="KW-0472">Membrane</keyword>
<evidence type="ECO:0000256" key="4">
    <source>
        <dbReference type="ARBA" id="ARBA00022989"/>
    </source>
</evidence>
<evidence type="ECO:0000256" key="1">
    <source>
        <dbReference type="ARBA" id="ARBA00004141"/>
    </source>
</evidence>
<comment type="caution">
    <text evidence="7">The sequence shown here is derived from an EMBL/GenBank/DDBJ whole genome shotgun (WGS) entry which is preliminary data.</text>
</comment>
<feature type="transmembrane region" description="Helical" evidence="6">
    <location>
        <begin position="188"/>
        <end position="210"/>
    </location>
</feature>
<protein>
    <submittedName>
        <fullName evidence="7">Bax inhibitor-1 family protein</fullName>
    </submittedName>
</protein>
<feature type="transmembrane region" description="Helical" evidence="6">
    <location>
        <begin position="42"/>
        <end position="62"/>
    </location>
</feature>
<evidence type="ECO:0000256" key="2">
    <source>
        <dbReference type="ARBA" id="ARBA00010350"/>
    </source>
</evidence>
<comment type="subcellular location">
    <subcellularLocation>
        <location evidence="1">Membrane</location>
        <topology evidence="1">Multi-pass membrane protein</topology>
    </subcellularLocation>
</comment>
<feature type="transmembrane region" description="Helical" evidence="6">
    <location>
        <begin position="99"/>
        <end position="119"/>
    </location>
</feature>